<dbReference type="PANTHER" id="PTHR30349">
    <property type="entry name" value="PHAGE INTEGRASE-RELATED"/>
    <property type="match status" value="1"/>
</dbReference>
<keyword evidence="7" id="KW-1185">Reference proteome</keyword>
<feature type="domain" description="Core-binding (CB)" evidence="5">
    <location>
        <begin position="65"/>
        <end position="155"/>
    </location>
</feature>
<comment type="caution">
    <text evidence="6">The sequence shown here is derived from an EMBL/GenBank/DDBJ whole genome shotgun (WGS) entry which is preliminary data.</text>
</comment>
<protein>
    <submittedName>
        <fullName evidence="6">Integrase</fullName>
    </submittedName>
</protein>
<evidence type="ECO:0000259" key="5">
    <source>
        <dbReference type="PROSITE" id="PS51900"/>
    </source>
</evidence>
<name>A0A840I9H8_9ACTN</name>
<dbReference type="GO" id="GO:0006310">
    <property type="term" value="P:DNA recombination"/>
    <property type="evidence" value="ECO:0007669"/>
    <property type="project" value="UniProtKB-KW"/>
</dbReference>
<evidence type="ECO:0000256" key="3">
    <source>
        <dbReference type="PROSITE-ProRule" id="PRU01248"/>
    </source>
</evidence>
<dbReference type="Gene3D" id="1.10.443.10">
    <property type="entry name" value="Intergrase catalytic core"/>
    <property type="match status" value="1"/>
</dbReference>
<dbReference type="SUPFAM" id="SSF56349">
    <property type="entry name" value="DNA breaking-rejoining enzymes"/>
    <property type="match status" value="1"/>
</dbReference>
<dbReference type="CDD" id="cd01189">
    <property type="entry name" value="INT_ICEBs1_C_like"/>
    <property type="match status" value="1"/>
</dbReference>
<dbReference type="InterPro" id="IPR010998">
    <property type="entry name" value="Integrase_recombinase_N"/>
</dbReference>
<dbReference type="Gene3D" id="1.10.150.130">
    <property type="match status" value="1"/>
</dbReference>
<evidence type="ECO:0000259" key="4">
    <source>
        <dbReference type="PROSITE" id="PS51898"/>
    </source>
</evidence>
<keyword evidence="2" id="KW-0233">DNA recombination</keyword>
<dbReference type="EMBL" id="JACHNU010000001">
    <property type="protein sequence ID" value="MBB4661569.1"/>
    <property type="molecule type" value="Genomic_DNA"/>
</dbReference>
<dbReference type="InterPro" id="IPR025269">
    <property type="entry name" value="SAM-like_dom"/>
</dbReference>
<organism evidence="6 7">
    <name type="scientific">Conexibacter arvalis</name>
    <dbReference type="NCBI Taxonomy" id="912552"/>
    <lineage>
        <taxon>Bacteria</taxon>
        <taxon>Bacillati</taxon>
        <taxon>Actinomycetota</taxon>
        <taxon>Thermoleophilia</taxon>
        <taxon>Solirubrobacterales</taxon>
        <taxon>Conexibacteraceae</taxon>
        <taxon>Conexibacter</taxon>
    </lineage>
</organism>
<evidence type="ECO:0000313" key="7">
    <source>
        <dbReference type="Proteomes" id="UP000585272"/>
    </source>
</evidence>
<dbReference type="InterPro" id="IPR044068">
    <property type="entry name" value="CB"/>
</dbReference>
<dbReference type="PROSITE" id="PS51900">
    <property type="entry name" value="CB"/>
    <property type="match status" value="1"/>
</dbReference>
<reference evidence="6 7" key="1">
    <citation type="submission" date="2020-08" db="EMBL/GenBank/DDBJ databases">
        <title>Genomic Encyclopedia of Archaeal and Bacterial Type Strains, Phase II (KMG-II): from individual species to whole genera.</title>
        <authorList>
            <person name="Goeker M."/>
        </authorList>
    </citation>
    <scope>NUCLEOTIDE SEQUENCE [LARGE SCALE GENOMIC DNA]</scope>
    <source>
        <strain evidence="6 7">DSM 23288</strain>
    </source>
</reference>
<dbReference type="InterPro" id="IPR011010">
    <property type="entry name" value="DNA_brk_join_enz"/>
</dbReference>
<dbReference type="PROSITE" id="PS51898">
    <property type="entry name" value="TYR_RECOMBINASE"/>
    <property type="match status" value="1"/>
</dbReference>
<dbReference type="GO" id="GO:0015074">
    <property type="term" value="P:DNA integration"/>
    <property type="evidence" value="ECO:0007669"/>
    <property type="project" value="InterPro"/>
</dbReference>
<dbReference type="Pfam" id="PF13102">
    <property type="entry name" value="Phage_int_SAM_5"/>
    <property type="match status" value="1"/>
</dbReference>
<gene>
    <name evidence="6" type="ORF">BDZ31_001142</name>
</gene>
<evidence type="ECO:0000256" key="2">
    <source>
        <dbReference type="ARBA" id="ARBA00023172"/>
    </source>
</evidence>
<accession>A0A840I9H8</accession>
<dbReference type="RefSeq" id="WP_183339840.1">
    <property type="nucleotide sequence ID" value="NZ_JACHNU010000001.1"/>
</dbReference>
<dbReference type="Proteomes" id="UP000585272">
    <property type="component" value="Unassembled WGS sequence"/>
</dbReference>
<dbReference type="InterPro" id="IPR013762">
    <property type="entry name" value="Integrase-like_cat_sf"/>
</dbReference>
<feature type="domain" description="Tyr recombinase" evidence="4">
    <location>
        <begin position="178"/>
        <end position="359"/>
    </location>
</feature>
<proteinExistence type="predicted"/>
<dbReference type="PANTHER" id="PTHR30349:SF91">
    <property type="entry name" value="INTA PROTEIN"/>
    <property type="match status" value="1"/>
</dbReference>
<dbReference type="InterPro" id="IPR002104">
    <property type="entry name" value="Integrase_catalytic"/>
</dbReference>
<dbReference type="AlphaFoldDB" id="A0A840I9H8"/>
<dbReference type="Pfam" id="PF00589">
    <property type="entry name" value="Phage_integrase"/>
    <property type="match status" value="1"/>
</dbReference>
<evidence type="ECO:0000256" key="1">
    <source>
        <dbReference type="ARBA" id="ARBA00023125"/>
    </source>
</evidence>
<sequence length="364" mass="40135">MAAEASDPRRLEPTGHAGVYRKQNRYMVVWRHRGRQRKRSFRTLTEARRFKAQTAVGGTAPTSREPFVAFAERWLDGYRGRTSKGLAPTTRTSYADVVARVIVPYFRRELPTLKLDELSPSDLRDFIAHMAGEGHAPATVRRYYAPLRAMLATAYEDGRITRNPAAGIRVVVPGERAARSKRLTPDQTRALLAEMPPEHADLTYLLAATGLRIGEALALTWGDLGPDDAGRLVLHVRRSKTVAGIRAVPLSPETLRRLTLRRSSVEWAGDEHAIFASTFGTALDPHNFRRRVFKPAARRAGIPSATPHGLRHGMASLMAERGYSPAQIAAHLGHADGGVLALRTYIRTEAIDTPTFVDEALAAG</sequence>
<dbReference type="GO" id="GO:0003677">
    <property type="term" value="F:DNA binding"/>
    <property type="evidence" value="ECO:0007669"/>
    <property type="project" value="UniProtKB-UniRule"/>
</dbReference>
<evidence type="ECO:0000313" key="6">
    <source>
        <dbReference type="EMBL" id="MBB4661569.1"/>
    </source>
</evidence>
<dbReference type="InterPro" id="IPR050090">
    <property type="entry name" value="Tyrosine_recombinase_XerCD"/>
</dbReference>
<keyword evidence="1 3" id="KW-0238">DNA-binding</keyword>